<gene>
    <name evidence="2" type="ORF">EDD29_4713</name>
</gene>
<feature type="compositionally biased region" description="Basic and acidic residues" evidence="1">
    <location>
        <begin position="136"/>
        <end position="150"/>
    </location>
</feature>
<feature type="compositionally biased region" description="Low complexity" evidence="1">
    <location>
        <begin position="106"/>
        <end position="122"/>
    </location>
</feature>
<protein>
    <submittedName>
        <fullName evidence="2">Uncharacterized protein</fullName>
    </submittedName>
</protein>
<dbReference type="InterPro" id="IPR040871">
    <property type="entry name" value="HopA1"/>
</dbReference>
<feature type="region of interest" description="Disordered" evidence="1">
    <location>
        <begin position="1"/>
        <end position="153"/>
    </location>
</feature>
<keyword evidence="3" id="KW-1185">Reference proteome</keyword>
<dbReference type="OrthoDB" id="9804020at2"/>
<feature type="compositionally biased region" description="Pro residues" evidence="1">
    <location>
        <begin position="35"/>
        <end position="46"/>
    </location>
</feature>
<accession>A0A3N1D0S0</accession>
<dbReference type="RefSeq" id="WP_123666445.1">
    <property type="nucleotide sequence ID" value="NZ_RJKE01000001.1"/>
</dbReference>
<dbReference type="AlphaFoldDB" id="A0A3N1D0S0"/>
<organism evidence="2 3">
    <name type="scientific">Actinocorallia herbida</name>
    <dbReference type="NCBI Taxonomy" id="58109"/>
    <lineage>
        <taxon>Bacteria</taxon>
        <taxon>Bacillati</taxon>
        <taxon>Actinomycetota</taxon>
        <taxon>Actinomycetes</taxon>
        <taxon>Streptosporangiales</taxon>
        <taxon>Thermomonosporaceae</taxon>
        <taxon>Actinocorallia</taxon>
    </lineage>
</organism>
<dbReference type="EMBL" id="RJKE01000001">
    <property type="protein sequence ID" value="ROO87122.1"/>
    <property type="molecule type" value="Genomic_DNA"/>
</dbReference>
<dbReference type="Pfam" id="PF17914">
    <property type="entry name" value="HopA1"/>
    <property type="match status" value="1"/>
</dbReference>
<dbReference type="Proteomes" id="UP000272400">
    <property type="component" value="Unassembled WGS sequence"/>
</dbReference>
<evidence type="ECO:0000313" key="3">
    <source>
        <dbReference type="Proteomes" id="UP000272400"/>
    </source>
</evidence>
<reference evidence="2 3" key="1">
    <citation type="submission" date="2018-11" db="EMBL/GenBank/DDBJ databases">
        <title>Sequencing the genomes of 1000 actinobacteria strains.</title>
        <authorList>
            <person name="Klenk H.-P."/>
        </authorList>
    </citation>
    <scope>NUCLEOTIDE SEQUENCE [LARGE SCALE GENOMIC DNA]</scope>
    <source>
        <strain evidence="2 3">DSM 44254</strain>
    </source>
</reference>
<comment type="caution">
    <text evidence="2">The sequence shown here is derived from an EMBL/GenBank/DDBJ whole genome shotgun (WGS) entry which is preliminary data.</text>
</comment>
<evidence type="ECO:0000256" key="1">
    <source>
        <dbReference type="SAM" id="MobiDB-lite"/>
    </source>
</evidence>
<proteinExistence type="predicted"/>
<feature type="compositionally biased region" description="Basic residues" evidence="1">
    <location>
        <begin position="1"/>
        <end position="11"/>
    </location>
</feature>
<name>A0A3N1D0S0_9ACTN</name>
<evidence type="ECO:0000313" key="2">
    <source>
        <dbReference type="EMBL" id="ROO87122.1"/>
    </source>
</evidence>
<sequence>MLPQSRKKSRKKTDGTELDRPVLSRPRNLNTRPDGPAPLPLRPPAPADDGTPPGEPVPDGPQDVAGPPAIRRARLVRDVPGLPPALPPPADPPTTAPPVNPPALAPPTADAAPRARLLARSPVTRDTAPQIPMPAPEERAAEQERREPARRGTRIAATVAALQQIYAFYYTNGTRNQVDDANEAERKNHFNAIYDRFTTGSSSYTATPIDYAGFEEFRRAVETTGEVESQIVQNTKNILALWRAKKDEYDRNIAVIEEKRYLLQPLAPEDLAYLNSEPPQKPVRPVDTIEAALAGGDYIRVFNRNFTTRYGDLVGKVRRIIVNVVSQQAALAVAAALSALYERPGTALWISEYKVFLSTAPLTEDIKLDKIVVYYLPQDGENGEDLVGGILVSAISAAIPPGTAVDEFGPFYAPVAPGIAWAEDPSTFPGLQDSSFSQSRISAVAAVVRRNESVPTADDFIALVAAEMRAVGVDPFNPHRHVGGPPNLSPRPSRS</sequence>
<feature type="compositionally biased region" description="Pro residues" evidence="1">
    <location>
        <begin position="81"/>
        <end position="105"/>
    </location>
</feature>
<feature type="compositionally biased region" description="Basic and acidic residues" evidence="1">
    <location>
        <begin position="12"/>
        <end position="22"/>
    </location>
</feature>
<feature type="region of interest" description="Disordered" evidence="1">
    <location>
        <begin position="476"/>
        <end position="495"/>
    </location>
</feature>